<organism evidence="2 3">
    <name type="scientific">Microvirga terricola</name>
    <dbReference type="NCBI Taxonomy" id="2719797"/>
    <lineage>
        <taxon>Bacteria</taxon>
        <taxon>Pseudomonadati</taxon>
        <taxon>Pseudomonadota</taxon>
        <taxon>Alphaproteobacteria</taxon>
        <taxon>Hyphomicrobiales</taxon>
        <taxon>Methylobacteriaceae</taxon>
        <taxon>Microvirga</taxon>
    </lineage>
</organism>
<gene>
    <name evidence="2" type="ORF">HB375_05185</name>
</gene>
<dbReference type="Proteomes" id="UP000707352">
    <property type="component" value="Unassembled WGS sequence"/>
</dbReference>
<accession>A0ABX0V8X0</accession>
<keyword evidence="3" id="KW-1185">Reference proteome</keyword>
<reference evidence="2 3" key="1">
    <citation type="submission" date="2020-03" db="EMBL/GenBank/DDBJ databases">
        <title>The genome sequence of Microvirga sp. c23x22.</title>
        <authorList>
            <person name="Zhang X."/>
        </authorList>
    </citation>
    <scope>NUCLEOTIDE SEQUENCE [LARGE SCALE GENOMIC DNA]</scope>
    <source>
        <strain evidence="3">c23x22</strain>
    </source>
</reference>
<proteinExistence type="predicted"/>
<protein>
    <submittedName>
        <fullName evidence="2">Uncharacterized protein</fullName>
    </submittedName>
</protein>
<feature type="transmembrane region" description="Helical" evidence="1">
    <location>
        <begin position="92"/>
        <end position="116"/>
    </location>
</feature>
<keyword evidence="1" id="KW-0812">Transmembrane</keyword>
<comment type="caution">
    <text evidence="2">The sequence shown here is derived from an EMBL/GenBank/DDBJ whole genome shotgun (WGS) entry which is preliminary data.</text>
</comment>
<sequence length="143" mass="16083">MNDLILYHLIWCNQRTFLINLIEHLIEALFERLIPRAIKEVLGKLVAASICAGLIVFALYNLYSFAGSWLIFAMPRGGKAGWISYADDPISFVTWAVVDSLPLIIAALAIVGYFLSKRAHRRAAFREFTQGSGSRPVVRQLED</sequence>
<feature type="transmembrane region" description="Helical" evidence="1">
    <location>
        <begin position="45"/>
        <end position="72"/>
    </location>
</feature>
<evidence type="ECO:0000256" key="1">
    <source>
        <dbReference type="SAM" id="Phobius"/>
    </source>
</evidence>
<dbReference type="RefSeq" id="WP_167671919.1">
    <property type="nucleotide sequence ID" value="NZ_JAATJS010000002.1"/>
</dbReference>
<evidence type="ECO:0000313" key="2">
    <source>
        <dbReference type="EMBL" id="NIX76008.1"/>
    </source>
</evidence>
<name>A0ABX0V8X0_9HYPH</name>
<keyword evidence="1" id="KW-1133">Transmembrane helix</keyword>
<keyword evidence="1" id="KW-0472">Membrane</keyword>
<evidence type="ECO:0000313" key="3">
    <source>
        <dbReference type="Proteomes" id="UP000707352"/>
    </source>
</evidence>
<dbReference type="EMBL" id="JAATJS010000002">
    <property type="protein sequence ID" value="NIX76008.1"/>
    <property type="molecule type" value="Genomic_DNA"/>
</dbReference>